<protein>
    <recommendedName>
        <fullName evidence="3">Histone deacetylation protein Rxt3-domain-containing protein</fullName>
    </recommendedName>
</protein>
<accession>A0A4Q9M9U7</accession>
<dbReference type="AlphaFoldDB" id="A0A4Q9M9U7"/>
<sequence>MGTPFGPDVQQIHSKHGGKPGPMGATPLPPDLPPQYQHEREREFRFIPPKGGPGQIHMGIPPRSQQMLPHPQAQHPMGTPHLRQHHLQDMYGPGPMGMQSRRPSPPLMHSHSAPPAFMLPRSGSPPTTLVLPIKNLGTFVYPRTPFPFLDFPPPYTASGAPSDPLDVRATVFLPARFIPLTRPARPRIWGGALIPAVPPLSGAQRQLCAQFSGTHAQYGRPWPDEVREGRRVYTDDSDLFLCALHAGWVSWSQARKARREGNDLRIEVRLTREARYIGGFGNALHARERGEVVEDLGAEDDGRELLSSGWGNGHDGAGMEILNAEFVLPGTAHSFGLRNRSQRMLEYAERRSALGCAPRSSRKRRRLLNGTFAGDESAVQTRLNEDDDELSATRVMVFGTDSSWPEIGYVDLDSVMLFFERAVNNLVLS</sequence>
<dbReference type="EMBL" id="ML143541">
    <property type="protein sequence ID" value="TBU22456.1"/>
    <property type="molecule type" value="Genomic_DNA"/>
</dbReference>
<proteinExistence type="predicted"/>
<reference evidence="2" key="1">
    <citation type="submission" date="2019-01" db="EMBL/GenBank/DDBJ databases">
        <title>Draft genome sequences of three monokaryotic isolates of the white-rot basidiomycete fungus Dichomitus squalens.</title>
        <authorList>
            <consortium name="DOE Joint Genome Institute"/>
            <person name="Lopez S.C."/>
            <person name="Andreopoulos B."/>
            <person name="Pangilinan J."/>
            <person name="Lipzen A."/>
            <person name="Riley R."/>
            <person name="Ahrendt S."/>
            <person name="Ng V."/>
            <person name="Barry K."/>
            <person name="Daum C."/>
            <person name="Grigoriev I.V."/>
            <person name="Hilden K.S."/>
            <person name="Makela M.R."/>
            <person name="de Vries R.P."/>
        </authorList>
    </citation>
    <scope>NUCLEOTIDE SEQUENCE [LARGE SCALE GENOMIC DNA]</scope>
    <source>
        <strain evidence="2">OM18370.1</strain>
    </source>
</reference>
<dbReference type="Proteomes" id="UP000292957">
    <property type="component" value="Unassembled WGS sequence"/>
</dbReference>
<gene>
    <name evidence="2" type="ORF">BD311DRAFT_676043</name>
</gene>
<evidence type="ECO:0008006" key="3">
    <source>
        <dbReference type="Google" id="ProtNLM"/>
    </source>
</evidence>
<evidence type="ECO:0000256" key="1">
    <source>
        <dbReference type="SAM" id="MobiDB-lite"/>
    </source>
</evidence>
<feature type="region of interest" description="Disordered" evidence="1">
    <location>
        <begin position="1"/>
        <end position="41"/>
    </location>
</feature>
<evidence type="ECO:0000313" key="2">
    <source>
        <dbReference type="EMBL" id="TBU22456.1"/>
    </source>
</evidence>
<dbReference type="OrthoDB" id="3596986at2759"/>
<name>A0A4Q9M9U7_9APHY</name>
<organism evidence="2">
    <name type="scientific">Dichomitus squalens</name>
    <dbReference type="NCBI Taxonomy" id="114155"/>
    <lineage>
        <taxon>Eukaryota</taxon>
        <taxon>Fungi</taxon>
        <taxon>Dikarya</taxon>
        <taxon>Basidiomycota</taxon>
        <taxon>Agaricomycotina</taxon>
        <taxon>Agaricomycetes</taxon>
        <taxon>Polyporales</taxon>
        <taxon>Polyporaceae</taxon>
        <taxon>Dichomitus</taxon>
    </lineage>
</organism>